<gene>
    <name evidence="2" type="ORF">CERZMDRAFT_94294</name>
</gene>
<evidence type="ECO:0000256" key="1">
    <source>
        <dbReference type="SAM" id="MobiDB-lite"/>
    </source>
</evidence>
<feature type="region of interest" description="Disordered" evidence="1">
    <location>
        <begin position="404"/>
        <end position="424"/>
    </location>
</feature>
<accession>A0A6A6FR22</accession>
<evidence type="ECO:0000313" key="2">
    <source>
        <dbReference type="EMBL" id="KAF2215907.1"/>
    </source>
</evidence>
<organism evidence="2 3">
    <name type="scientific">Cercospora zeae-maydis SCOH1-5</name>
    <dbReference type="NCBI Taxonomy" id="717836"/>
    <lineage>
        <taxon>Eukaryota</taxon>
        <taxon>Fungi</taxon>
        <taxon>Dikarya</taxon>
        <taxon>Ascomycota</taxon>
        <taxon>Pezizomycotina</taxon>
        <taxon>Dothideomycetes</taxon>
        <taxon>Dothideomycetidae</taxon>
        <taxon>Mycosphaerellales</taxon>
        <taxon>Mycosphaerellaceae</taxon>
        <taxon>Cercospora</taxon>
    </lineage>
</organism>
<name>A0A6A6FR22_9PEZI</name>
<dbReference type="SUPFAM" id="SSF52047">
    <property type="entry name" value="RNI-like"/>
    <property type="match status" value="1"/>
</dbReference>
<dbReference type="OrthoDB" id="3632828at2759"/>
<proteinExistence type="predicted"/>
<dbReference type="EMBL" id="ML992665">
    <property type="protein sequence ID" value="KAF2215907.1"/>
    <property type="molecule type" value="Genomic_DNA"/>
</dbReference>
<reference evidence="2" key="1">
    <citation type="journal article" date="2020" name="Stud. Mycol.">
        <title>101 Dothideomycetes genomes: a test case for predicting lifestyles and emergence of pathogens.</title>
        <authorList>
            <person name="Haridas S."/>
            <person name="Albert R."/>
            <person name="Binder M."/>
            <person name="Bloem J."/>
            <person name="Labutti K."/>
            <person name="Salamov A."/>
            <person name="Andreopoulos B."/>
            <person name="Baker S."/>
            <person name="Barry K."/>
            <person name="Bills G."/>
            <person name="Bluhm B."/>
            <person name="Cannon C."/>
            <person name="Castanera R."/>
            <person name="Culley D."/>
            <person name="Daum C."/>
            <person name="Ezra D."/>
            <person name="Gonzalez J."/>
            <person name="Henrissat B."/>
            <person name="Kuo A."/>
            <person name="Liang C."/>
            <person name="Lipzen A."/>
            <person name="Lutzoni F."/>
            <person name="Magnuson J."/>
            <person name="Mondo S."/>
            <person name="Nolan M."/>
            <person name="Ohm R."/>
            <person name="Pangilinan J."/>
            <person name="Park H.-J."/>
            <person name="Ramirez L."/>
            <person name="Alfaro M."/>
            <person name="Sun H."/>
            <person name="Tritt A."/>
            <person name="Yoshinaga Y."/>
            <person name="Zwiers L.-H."/>
            <person name="Turgeon B."/>
            <person name="Goodwin S."/>
            <person name="Spatafora J."/>
            <person name="Crous P."/>
            <person name="Grigoriev I."/>
        </authorList>
    </citation>
    <scope>NUCLEOTIDE SEQUENCE</scope>
    <source>
        <strain evidence="2">SCOH1-5</strain>
    </source>
</reference>
<protein>
    <recommendedName>
        <fullName evidence="4">F-box domain-containing protein</fullName>
    </recommendedName>
</protein>
<evidence type="ECO:0008006" key="4">
    <source>
        <dbReference type="Google" id="ProtNLM"/>
    </source>
</evidence>
<dbReference type="AlphaFoldDB" id="A0A6A6FR22"/>
<sequence>MGSTFLQLPPELIEAIAAATEGSDLLALRLASAEVAKNVDKIFVQRYFTHRRHLVTRASFEALLNITGSQRLCCKLQTIELVVTNVSTIVSPAANSVQDDSQGPIWSSWYTEPEGKDCGRSDVALLAGALSNLANAGTIPELKVCTHSHFSPVSYGFRRLVDYLSSTGKSNIKNEFLLLGRSPDDRGETASLLLSAIAQAQYPVRSLCLSDRKAPLSHASMTRIARSVTSLRPALSQLEALAVSLGCVHNLTLQDIITMAEITRSMPSLRKLSLEFSENCCRVQKSFLPPSILGVFTVNALEEIHLTGATLRQQDLCAFLARHQQSLRALTLRQVSIGPWDKFASIFDWMQQTLPLDALVLHWLRQGYDHMDEAIGRGSQYAFSGRAEVIAGLQELSRSVSFGDPPSHPFQPLEQKPAMSAQVA</sequence>
<keyword evidence="3" id="KW-1185">Reference proteome</keyword>
<dbReference type="Gene3D" id="3.80.10.10">
    <property type="entry name" value="Ribonuclease Inhibitor"/>
    <property type="match status" value="1"/>
</dbReference>
<dbReference type="InterPro" id="IPR032675">
    <property type="entry name" value="LRR_dom_sf"/>
</dbReference>
<evidence type="ECO:0000313" key="3">
    <source>
        <dbReference type="Proteomes" id="UP000799539"/>
    </source>
</evidence>
<dbReference type="Proteomes" id="UP000799539">
    <property type="component" value="Unassembled WGS sequence"/>
</dbReference>